<keyword evidence="3" id="KW-1185">Reference proteome</keyword>
<accession>A0A2Z5FZ32</accession>
<sequence>MSSDFVLTPGGFRANLYSADEVRALNPGGTNDLLIETVDWCEHFLGRPSSLVGRTGNVCPFVPQAMMLGSLKFSVISLKNRGENAMTEIEEIVTAFREHFLANEKAHGKIDIFGSWVMIFPDITAEEASRVIDVPQRQLKPSFVREGLMLGEFHPISRSPGLRNSAFRPLRSPIPLLVIRHMVESDIDFLSRPFDPPLIRTQSLKSYLQFLGSSLSVASQVKAKEALKIAEADLSSETERREPSAC</sequence>
<name>A0A2Z5FZ32_9BACT</name>
<organism evidence="2 3">
    <name type="scientific">Acidisarcina polymorpha</name>
    <dbReference type="NCBI Taxonomy" id="2211140"/>
    <lineage>
        <taxon>Bacteria</taxon>
        <taxon>Pseudomonadati</taxon>
        <taxon>Acidobacteriota</taxon>
        <taxon>Terriglobia</taxon>
        <taxon>Terriglobales</taxon>
        <taxon>Acidobacteriaceae</taxon>
        <taxon>Acidisarcina</taxon>
    </lineage>
</organism>
<evidence type="ECO:0000259" key="1">
    <source>
        <dbReference type="Pfam" id="PF21780"/>
    </source>
</evidence>
<dbReference type="Pfam" id="PF21780">
    <property type="entry name" value="DUF6875"/>
    <property type="match status" value="1"/>
</dbReference>
<gene>
    <name evidence="2" type="ORF">ACPOL_2472</name>
</gene>
<dbReference type="InterPro" id="IPR049240">
    <property type="entry name" value="DUF6875"/>
</dbReference>
<proteinExistence type="predicted"/>
<dbReference type="RefSeq" id="WP_150132959.1">
    <property type="nucleotide sequence ID" value="NZ_CP030840.1"/>
</dbReference>
<reference evidence="2 3" key="1">
    <citation type="journal article" date="2018" name="Front. Microbiol.">
        <title>Hydrolytic Capabilities as a Key to Environmental Success: Chitinolytic and Cellulolytic Acidobacteria From Acidic Sub-arctic Soils and Boreal Peatlands.</title>
        <authorList>
            <person name="Belova S.E."/>
            <person name="Ravin N.V."/>
            <person name="Pankratov T.A."/>
            <person name="Rakitin A.L."/>
            <person name="Ivanova A.A."/>
            <person name="Beletsky A.V."/>
            <person name="Mardanov A.V."/>
            <person name="Sinninghe Damste J.S."/>
            <person name="Dedysh S.N."/>
        </authorList>
    </citation>
    <scope>NUCLEOTIDE SEQUENCE [LARGE SCALE GENOMIC DNA]</scope>
    <source>
        <strain evidence="2 3">SBC82</strain>
    </source>
</reference>
<feature type="domain" description="DUF6875" evidence="1">
    <location>
        <begin position="35"/>
        <end position="218"/>
    </location>
</feature>
<protein>
    <recommendedName>
        <fullName evidence="1">DUF6875 domain-containing protein</fullName>
    </recommendedName>
</protein>
<dbReference type="Proteomes" id="UP000253606">
    <property type="component" value="Chromosome"/>
</dbReference>
<dbReference type="EMBL" id="CP030840">
    <property type="protein sequence ID" value="AXC11794.1"/>
    <property type="molecule type" value="Genomic_DNA"/>
</dbReference>
<evidence type="ECO:0000313" key="2">
    <source>
        <dbReference type="EMBL" id="AXC11794.1"/>
    </source>
</evidence>
<dbReference type="KEGG" id="abas:ACPOL_2472"/>
<evidence type="ECO:0000313" key="3">
    <source>
        <dbReference type="Proteomes" id="UP000253606"/>
    </source>
</evidence>
<dbReference type="AlphaFoldDB" id="A0A2Z5FZ32"/>
<dbReference type="OrthoDB" id="8420726at2"/>